<dbReference type="SUPFAM" id="SSF53474">
    <property type="entry name" value="alpha/beta-Hydrolases"/>
    <property type="match status" value="1"/>
</dbReference>
<dbReference type="EC" id="3.4.14.11" evidence="4"/>
<evidence type="ECO:0000259" key="3">
    <source>
        <dbReference type="SMART" id="SM00939"/>
    </source>
</evidence>
<dbReference type="Gene3D" id="2.60.120.260">
    <property type="entry name" value="Galactose-binding domain-like"/>
    <property type="match status" value="1"/>
</dbReference>
<dbReference type="InterPro" id="IPR005674">
    <property type="entry name" value="CocE/Ser_esterase"/>
</dbReference>
<dbReference type="InterPro" id="IPR029058">
    <property type="entry name" value="AB_hydrolase_fold"/>
</dbReference>
<dbReference type="InterPro" id="IPR000383">
    <property type="entry name" value="Xaa-Pro-like_dom"/>
</dbReference>
<sequence length="632" mass="69617">MSEPLEAELVEDSAEVSIESRREKRQLNIAMGSTAFVVVLFMLLASFWGVISTYGDGGGYGPNGQWEWWEVPLEERHMMGLNVSGVRSVLPEAGPYEWSGPTEHFVEVQLPASEQDIGFPGPALMHIAIWMPDVPNGTKVPIIATIHPYYDFGGEGAPGAGEDSNPNTVPDGGIGQWVLDQFVPYGFALAQVSTFGTGQSTHCQDVKGLGEQIGIQAAVDWLGEQEWSNGNVGLMGKSYAGTTNWEAAQNPSPHLKTIVPISGSIGVQQMFYRNGSSEARAMLYDVLYEGATTDATEDDMRMCSDDVIGPISPFTTWAGAGVGGDIWTDYWDERYHLQDVLDNYEGSVYLVWGFQDWNVDPYHAFPTFNKLNDAGIHTRAIIGQWAHNYPDQPDRHGDLGSGYGAEALPNMSRMDWAVELFNWFNFYLKDEGPEPTAIAQVQTNDGNWHYEHEWPPEDLTWERIPLDSVDSSGNWVSSTFSSTFTVPPFEEELQISGLPTLHMLVSTPQIPCNGGQIFATMYDDETDLRLGHATMDLRYRDGGYAAKAVVPNQAYTMLMEFNPLDVTLPAGHAIRVDLTESGEDYLPSPCAAVGIGVAFSESSVLSLPIIQRPEADPRWFTVPQLELDDGGE</sequence>
<dbReference type="AlphaFoldDB" id="A0A075GET2"/>
<dbReference type="GO" id="GO:0008239">
    <property type="term" value="F:dipeptidyl-peptidase activity"/>
    <property type="evidence" value="ECO:0007669"/>
    <property type="project" value="UniProtKB-EC"/>
</dbReference>
<keyword evidence="2" id="KW-0812">Transmembrane</keyword>
<dbReference type="GO" id="GO:0004177">
    <property type="term" value="F:aminopeptidase activity"/>
    <property type="evidence" value="ECO:0007669"/>
    <property type="project" value="UniProtKB-KW"/>
</dbReference>
<keyword evidence="2" id="KW-0472">Membrane</keyword>
<feature type="transmembrane region" description="Helical" evidence="2">
    <location>
        <begin position="29"/>
        <end position="51"/>
    </location>
</feature>
<dbReference type="Gene3D" id="3.40.50.1820">
    <property type="entry name" value="alpha/beta hydrolase"/>
    <property type="match status" value="2"/>
</dbReference>
<dbReference type="InterPro" id="IPR013736">
    <property type="entry name" value="Xaa-Pro_dipept_C"/>
</dbReference>
<accession>A0A075GET2</accession>
<evidence type="ECO:0000256" key="2">
    <source>
        <dbReference type="SAM" id="Phobius"/>
    </source>
</evidence>
<feature type="domain" description="Xaa-Pro dipeptidyl-peptidase C-terminal" evidence="3">
    <location>
        <begin position="421"/>
        <end position="605"/>
    </location>
</feature>
<proteinExistence type="predicted"/>
<keyword evidence="4" id="KW-0645">Protease</keyword>
<evidence type="ECO:0000256" key="1">
    <source>
        <dbReference type="ARBA" id="ARBA00022801"/>
    </source>
</evidence>
<keyword evidence="2" id="KW-1133">Transmembrane helix</keyword>
<reference evidence="4" key="1">
    <citation type="journal article" date="2014" name="Genome Biol. Evol.">
        <title>Pangenome evidence for extensive interdomain horizontal transfer affecting lineage core and shell genes in uncultured planktonic thaumarchaeota and euryarchaeota.</title>
        <authorList>
            <person name="Deschamps P."/>
            <person name="Zivanovic Y."/>
            <person name="Moreira D."/>
            <person name="Rodriguez-Valera F."/>
            <person name="Lopez-Garcia P."/>
        </authorList>
    </citation>
    <scope>NUCLEOTIDE SEQUENCE</scope>
</reference>
<dbReference type="NCBIfam" id="TIGR00976">
    <property type="entry name" value="CocE_NonD"/>
    <property type="match status" value="1"/>
</dbReference>
<organism evidence="4">
    <name type="scientific">uncultured marine group II/III euryarchaeote KM3_155_G07</name>
    <dbReference type="NCBI Taxonomy" id="1457898"/>
    <lineage>
        <taxon>Archaea</taxon>
        <taxon>Methanobacteriati</taxon>
        <taxon>Methanobacteriota</taxon>
        <taxon>environmental samples</taxon>
    </lineage>
</organism>
<dbReference type="EMBL" id="KF900644">
    <property type="protein sequence ID" value="AIF02244.1"/>
    <property type="molecule type" value="Genomic_DNA"/>
</dbReference>
<dbReference type="SMART" id="SM00939">
    <property type="entry name" value="PepX_C"/>
    <property type="match status" value="1"/>
</dbReference>
<dbReference type="Pfam" id="PF02129">
    <property type="entry name" value="Peptidase_S15"/>
    <property type="match status" value="1"/>
</dbReference>
<keyword evidence="1 4" id="KW-0378">Hydrolase</keyword>
<keyword evidence="4" id="KW-0031">Aminopeptidase</keyword>
<evidence type="ECO:0000313" key="4">
    <source>
        <dbReference type="EMBL" id="AIF02244.1"/>
    </source>
</evidence>
<gene>
    <name evidence="4" type="primary">pepXP</name>
</gene>
<protein>
    <submittedName>
        <fullName evidence="4">X-prolyl-dipeptidyl aminopeptidase (PepXP)</fullName>
        <ecNumber evidence="4">3.4.14.11</ecNumber>
    </submittedName>
</protein>
<dbReference type="SUPFAM" id="SSF49785">
    <property type="entry name" value="Galactose-binding domain-like"/>
    <property type="match status" value="1"/>
</dbReference>
<dbReference type="Pfam" id="PF08530">
    <property type="entry name" value="PepX_C"/>
    <property type="match status" value="1"/>
</dbReference>
<dbReference type="InterPro" id="IPR008979">
    <property type="entry name" value="Galactose-bd-like_sf"/>
</dbReference>
<name>A0A075GET2_9EURY</name>